<proteinExistence type="predicted"/>
<dbReference type="AlphaFoldDB" id="A0A918DPC4"/>
<sequence>MRTTTGVLAALVIASACALVADTPLDGGGRTAGHAAEPASRWTLRHTVHGYGRDVPVWLVPTADGGASLFVRKRSALGWSMLRWDGTAWKRAGLPAQFGKAWGLEIGASPSGETIWAAASVPHGEYDDVTDQLWRFSDGRWTRRSSGNVTVNGVIDIAVASRGDAWFVTGFDPEGGASNVLRWSENALRYQSLPAGPILTGISAAGPDDVWVVNQQEGDRTWHWNGAFWKDVSYPCAMGSPHPPCRGRAHLQRLSLAVRPDGHAWAVGPPWADGGSPVMLHWDRARWEQVRLDLVRTGLTTVRADPVGGLWIAARPASSSPYLLNLRDGRWTRFALPEGDPAEYITDIAPVPSTTRLWVQTKRQDPAGPPGGPVTARVYELS</sequence>
<reference evidence="3" key="1">
    <citation type="journal article" date="2014" name="Int. J. Syst. Evol. Microbiol.">
        <title>Complete genome sequence of Corynebacterium casei LMG S-19264T (=DSM 44701T), isolated from a smear-ripened cheese.</title>
        <authorList>
            <consortium name="US DOE Joint Genome Institute (JGI-PGF)"/>
            <person name="Walter F."/>
            <person name="Albersmeier A."/>
            <person name="Kalinowski J."/>
            <person name="Ruckert C."/>
        </authorList>
    </citation>
    <scope>NUCLEOTIDE SEQUENCE</scope>
    <source>
        <strain evidence="3">CGMCC 4.7368</strain>
    </source>
</reference>
<gene>
    <name evidence="3" type="ORF">GCM10012289_54850</name>
</gene>
<dbReference type="EMBL" id="BMNH01000020">
    <property type="protein sequence ID" value="GGO76762.1"/>
    <property type="molecule type" value="Genomic_DNA"/>
</dbReference>
<evidence type="ECO:0000256" key="2">
    <source>
        <dbReference type="SAM" id="SignalP"/>
    </source>
</evidence>
<comment type="caution">
    <text evidence="3">The sequence shown here is derived from an EMBL/GenBank/DDBJ whole genome shotgun (WGS) entry which is preliminary data.</text>
</comment>
<feature type="chain" id="PRO_5036919104" evidence="2">
    <location>
        <begin position="22"/>
        <end position="382"/>
    </location>
</feature>
<organism evidence="3 4">
    <name type="scientific">Nonomuraea cavernae</name>
    <dbReference type="NCBI Taxonomy" id="2045107"/>
    <lineage>
        <taxon>Bacteria</taxon>
        <taxon>Bacillati</taxon>
        <taxon>Actinomycetota</taxon>
        <taxon>Actinomycetes</taxon>
        <taxon>Streptosporangiales</taxon>
        <taxon>Streptosporangiaceae</taxon>
        <taxon>Nonomuraea</taxon>
    </lineage>
</organism>
<dbReference type="Proteomes" id="UP000646523">
    <property type="component" value="Unassembled WGS sequence"/>
</dbReference>
<dbReference type="SUPFAM" id="SSF69322">
    <property type="entry name" value="Tricorn protease domain 2"/>
    <property type="match status" value="1"/>
</dbReference>
<keyword evidence="4" id="KW-1185">Reference proteome</keyword>
<accession>A0A918DPC4</accession>
<protein>
    <submittedName>
        <fullName evidence="3">Uncharacterized protein</fullName>
    </submittedName>
</protein>
<name>A0A918DPC4_9ACTN</name>
<feature type="signal peptide" evidence="2">
    <location>
        <begin position="1"/>
        <end position="21"/>
    </location>
</feature>
<dbReference type="RefSeq" id="WP_189127065.1">
    <property type="nucleotide sequence ID" value="NZ_BMNH01000020.1"/>
</dbReference>
<evidence type="ECO:0000313" key="3">
    <source>
        <dbReference type="EMBL" id="GGO76762.1"/>
    </source>
</evidence>
<evidence type="ECO:0000313" key="4">
    <source>
        <dbReference type="Proteomes" id="UP000646523"/>
    </source>
</evidence>
<evidence type="ECO:0000256" key="1">
    <source>
        <dbReference type="SAM" id="MobiDB-lite"/>
    </source>
</evidence>
<feature type="region of interest" description="Disordered" evidence="1">
    <location>
        <begin position="362"/>
        <end position="382"/>
    </location>
</feature>
<dbReference type="PROSITE" id="PS51257">
    <property type="entry name" value="PROKAR_LIPOPROTEIN"/>
    <property type="match status" value="1"/>
</dbReference>
<reference evidence="3" key="2">
    <citation type="submission" date="2020-09" db="EMBL/GenBank/DDBJ databases">
        <authorList>
            <person name="Sun Q."/>
            <person name="Zhou Y."/>
        </authorList>
    </citation>
    <scope>NUCLEOTIDE SEQUENCE</scope>
    <source>
        <strain evidence="3">CGMCC 4.7368</strain>
    </source>
</reference>
<keyword evidence="2" id="KW-0732">Signal</keyword>